<name>K6ZQV7_9ALTE</name>
<proteinExistence type="predicted"/>
<reference evidence="4" key="1">
    <citation type="journal article" date="2014" name="Environ. Microbiol.">
        <title>Comparative genomics of the marine bacterial genus Glaciecola reveals the high degree of genomic diversity and genomic characteristic for cold adaptation.</title>
        <authorList>
            <person name="Qin Q.L."/>
            <person name="Xie B.B."/>
            <person name="Yu Y."/>
            <person name="Shu Y.L."/>
            <person name="Rong J.C."/>
            <person name="Zhang Y.J."/>
            <person name="Zhao D.L."/>
            <person name="Chen X.L."/>
            <person name="Zhang X.Y."/>
            <person name="Chen B."/>
            <person name="Zhou B.C."/>
            <person name="Zhang Y.Z."/>
        </authorList>
    </citation>
    <scope>NUCLEOTIDE SEQUENCE [LARGE SCALE GENOMIC DNA]</scope>
    <source>
        <strain evidence="4">LMG 21857</strain>
    </source>
</reference>
<dbReference type="GO" id="GO:0006508">
    <property type="term" value="P:proteolysis"/>
    <property type="evidence" value="ECO:0007669"/>
    <property type="project" value="UniProtKB-KW"/>
</dbReference>
<feature type="domain" description="Peptidase C-terminal archaeal/bacterial" evidence="2">
    <location>
        <begin position="241"/>
        <end position="296"/>
    </location>
</feature>
<dbReference type="AlphaFoldDB" id="K6ZQV7"/>
<keyword evidence="3" id="KW-0645">Protease</keyword>
<protein>
    <submittedName>
        <fullName evidence="3">Serine protease</fullName>
        <ecNumber evidence="3">3.4.21.-</ecNumber>
    </submittedName>
</protein>
<dbReference type="STRING" id="1129793.GPLA_0329"/>
<evidence type="ECO:0000256" key="1">
    <source>
        <dbReference type="SAM" id="SignalP"/>
    </source>
</evidence>
<dbReference type="EC" id="3.4.21.-" evidence="3"/>
<sequence>MKIIKRNALQLSLAAIAVVTALPSTAAHVWGTGTSASSAYHWDTTELSVIDSVSGEWQGYMEETNSWWNTGADTGISSPLYLTVTAIDDGSTARNNCSISTGNIRICNASYGTNGWLGLASLNIDSSNHILWGTAKLNESYSMTVNEKRGVMCQEVGHLFGLGHTSENGSSQDTCMDYSSNPDDGIDPNAHDFELLNEIYAHVGGGTPPPPVTSCDGDAGDLCNGDVKTGLSGTRRSEQDFHMHVPSGSTNVTFSISGGSGDADMYVKLGSVAQTNNWDCRPYLNGNNETCNMSGSGDFHVMLRAYSTFSGVTLTASFNAASSNEIVVDASEYGQMVKSNHKSQMWVKHNANGTKTITHIRLIGDSNEVVAGKKNKKD</sequence>
<dbReference type="SUPFAM" id="SSF55486">
    <property type="entry name" value="Metalloproteases ('zincins'), catalytic domain"/>
    <property type="match status" value="1"/>
</dbReference>
<dbReference type="GO" id="GO:0008237">
    <property type="term" value="F:metallopeptidase activity"/>
    <property type="evidence" value="ECO:0007669"/>
    <property type="project" value="InterPro"/>
</dbReference>
<evidence type="ECO:0000259" key="2">
    <source>
        <dbReference type="Pfam" id="PF04151"/>
    </source>
</evidence>
<keyword evidence="1" id="KW-0732">Signal</keyword>
<dbReference type="Gene3D" id="2.60.120.380">
    <property type="match status" value="1"/>
</dbReference>
<feature type="chain" id="PRO_5003901081" evidence="1">
    <location>
        <begin position="27"/>
        <end position="378"/>
    </location>
</feature>
<keyword evidence="4" id="KW-1185">Reference proteome</keyword>
<feature type="signal peptide" evidence="1">
    <location>
        <begin position="1"/>
        <end position="26"/>
    </location>
</feature>
<dbReference type="InterPro" id="IPR007280">
    <property type="entry name" value="Peptidase_C_arc/bac"/>
</dbReference>
<dbReference type="Pfam" id="PF04151">
    <property type="entry name" value="PPC"/>
    <property type="match status" value="1"/>
</dbReference>
<accession>K6ZQV7</accession>
<dbReference type="InterPro" id="IPR024079">
    <property type="entry name" value="MetalloPept_cat_dom_sf"/>
</dbReference>
<dbReference type="Gene3D" id="3.40.390.10">
    <property type="entry name" value="Collagenase (Catalytic Domain)"/>
    <property type="match status" value="1"/>
</dbReference>
<evidence type="ECO:0000313" key="3">
    <source>
        <dbReference type="EMBL" id="GAC31248.1"/>
    </source>
</evidence>
<dbReference type="Proteomes" id="UP000006322">
    <property type="component" value="Unassembled WGS sequence"/>
</dbReference>
<dbReference type="EMBL" id="BAER01000014">
    <property type="protein sequence ID" value="GAC31248.1"/>
    <property type="molecule type" value="Genomic_DNA"/>
</dbReference>
<evidence type="ECO:0000313" key="4">
    <source>
        <dbReference type="Proteomes" id="UP000006322"/>
    </source>
</evidence>
<keyword evidence="3" id="KW-0378">Hydrolase</keyword>
<organism evidence="3 4">
    <name type="scientific">Paraglaciecola polaris LMG 21857</name>
    <dbReference type="NCBI Taxonomy" id="1129793"/>
    <lineage>
        <taxon>Bacteria</taxon>
        <taxon>Pseudomonadati</taxon>
        <taxon>Pseudomonadota</taxon>
        <taxon>Gammaproteobacteria</taxon>
        <taxon>Alteromonadales</taxon>
        <taxon>Alteromonadaceae</taxon>
        <taxon>Paraglaciecola</taxon>
    </lineage>
</organism>
<gene>
    <name evidence="3" type="ORF">GPLA_0329</name>
</gene>
<comment type="caution">
    <text evidence="3">The sequence shown here is derived from an EMBL/GenBank/DDBJ whole genome shotgun (WGS) entry which is preliminary data.</text>
</comment>
<dbReference type="RefSeq" id="WP_007103054.1">
    <property type="nucleotide sequence ID" value="NZ_BAER01000014.1"/>
</dbReference>
<dbReference type="OrthoDB" id="9790784at2"/>